<evidence type="ECO:0000313" key="2">
    <source>
        <dbReference type="Proteomes" id="UP000632289"/>
    </source>
</evidence>
<name>A0A927F0F3_9ACTN</name>
<dbReference type="EMBL" id="JACXYU010000005">
    <property type="protein sequence ID" value="MBD3932397.1"/>
    <property type="molecule type" value="Genomic_DNA"/>
</dbReference>
<keyword evidence="2" id="KW-1185">Reference proteome</keyword>
<dbReference type="AlphaFoldDB" id="A0A927F0F3"/>
<protein>
    <submittedName>
        <fullName evidence="1">Uncharacterized protein</fullName>
    </submittedName>
</protein>
<gene>
    <name evidence="1" type="ORF">IF129_12640</name>
</gene>
<reference evidence="1" key="1">
    <citation type="submission" date="2020-09" db="EMBL/GenBank/DDBJ databases">
        <title>Secondary metabolite and genome analysis of marine Streptomyces chumphonensis KK1-2T.</title>
        <authorList>
            <person name="Phongsopitanun W."/>
            <person name="Kanchanasin P."/>
            <person name="Pittayakhajonwut P."/>
            <person name="Suwanborirux K."/>
            <person name="Tanasupawat S."/>
        </authorList>
    </citation>
    <scope>NUCLEOTIDE SEQUENCE</scope>
    <source>
        <strain evidence="1">KK1-2</strain>
    </source>
</reference>
<proteinExistence type="predicted"/>
<evidence type="ECO:0000313" key="1">
    <source>
        <dbReference type="EMBL" id="MBD3932397.1"/>
    </source>
</evidence>
<sequence>MRTIRTAVVSVVMAAGLGTVGTASAFAYGGGIGVDQDNAAACTQDVKKIHTSLLGDVNLGLGLGLLGLGGGQAGSDETVDYRCLVEQKNKSAFN</sequence>
<organism evidence="1 2">
    <name type="scientific">Streptomyces chumphonensis</name>
    <dbReference type="NCBI Taxonomy" id="1214925"/>
    <lineage>
        <taxon>Bacteria</taxon>
        <taxon>Bacillati</taxon>
        <taxon>Actinomycetota</taxon>
        <taxon>Actinomycetes</taxon>
        <taxon>Kitasatosporales</taxon>
        <taxon>Streptomycetaceae</taxon>
        <taxon>Streptomyces</taxon>
    </lineage>
</organism>
<accession>A0A927F0F3</accession>
<dbReference type="RefSeq" id="WP_191209692.1">
    <property type="nucleotide sequence ID" value="NZ_BAABKL010000026.1"/>
</dbReference>
<dbReference type="Proteomes" id="UP000632289">
    <property type="component" value="Unassembled WGS sequence"/>
</dbReference>
<comment type="caution">
    <text evidence="1">The sequence shown here is derived from an EMBL/GenBank/DDBJ whole genome shotgun (WGS) entry which is preliminary data.</text>
</comment>